<evidence type="ECO:0000313" key="2">
    <source>
        <dbReference type="Proteomes" id="UP000789920"/>
    </source>
</evidence>
<reference evidence="1" key="1">
    <citation type="submission" date="2021-06" db="EMBL/GenBank/DDBJ databases">
        <authorList>
            <person name="Kallberg Y."/>
            <person name="Tangrot J."/>
            <person name="Rosling A."/>
        </authorList>
    </citation>
    <scope>NUCLEOTIDE SEQUENCE</scope>
    <source>
        <strain evidence="1">MA461A</strain>
    </source>
</reference>
<organism evidence="1 2">
    <name type="scientific">Racocetra persica</name>
    <dbReference type="NCBI Taxonomy" id="160502"/>
    <lineage>
        <taxon>Eukaryota</taxon>
        <taxon>Fungi</taxon>
        <taxon>Fungi incertae sedis</taxon>
        <taxon>Mucoromycota</taxon>
        <taxon>Glomeromycotina</taxon>
        <taxon>Glomeromycetes</taxon>
        <taxon>Diversisporales</taxon>
        <taxon>Gigasporaceae</taxon>
        <taxon>Racocetra</taxon>
    </lineage>
</organism>
<feature type="non-terminal residue" evidence="1">
    <location>
        <position position="319"/>
    </location>
</feature>
<comment type="caution">
    <text evidence="1">The sequence shown here is derived from an EMBL/GenBank/DDBJ whole genome shotgun (WGS) entry which is preliminary data.</text>
</comment>
<keyword evidence="2" id="KW-1185">Reference proteome</keyword>
<proteinExistence type="predicted"/>
<name>A0ACA9RU06_9GLOM</name>
<evidence type="ECO:0000313" key="1">
    <source>
        <dbReference type="EMBL" id="CAG8809173.1"/>
    </source>
</evidence>
<protein>
    <submittedName>
        <fullName evidence="1">15104_t:CDS:1</fullName>
    </submittedName>
</protein>
<dbReference type="Proteomes" id="UP000789920">
    <property type="component" value="Unassembled WGS sequence"/>
</dbReference>
<sequence>MSDRDIRGSGSAAATSQKGGYNERDINIDSNLSHTTIFFVHLPHNIDPSTQPIVIGSCASLGGWKESKEPKVPLHQVKKSSLWCSNPVQIPISEDVFYKYAMIVKSMFNLKTWTEYEGHNQSTNRKLVIRRNQFDVWQSNSKFKIDREYLKREFLFVEFIYSKINGIESLRDWIMDYQYIMKVHQDYTVHATNLNFINKLLIESTKKEQRIFLCVLLGHLQSHNYIPPDSLPESFQSANILEDLASVDSDFVLSDIKHLRLILQDELCDRAHFEHMDENVFFPCDLSLEKLLSKIRRTELMNAYEIPDLNVSYQIVVVD</sequence>
<accession>A0ACA9RU06</accession>
<dbReference type="EMBL" id="CAJVQC010069788">
    <property type="protein sequence ID" value="CAG8809173.1"/>
    <property type="molecule type" value="Genomic_DNA"/>
</dbReference>
<gene>
    <name evidence="1" type="ORF">RPERSI_LOCUS22806</name>
</gene>